<protein>
    <submittedName>
        <fullName evidence="2">SppA protein</fullName>
    </submittedName>
</protein>
<feature type="compositionally biased region" description="Acidic residues" evidence="1">
    <location>
        <begin position="276"/>
        <end position="298"/>
    </location>
</feature>
<organism evidence="2 3">
    <name type="scientific">Tsuneonella suprasediminis</name>
    <dbReference type="NCBI Taxonomy" id="2306996"/>
    <lineage>
        <taxon>Bacteria</taxon>
        <taxon>Pseudomonadati</taxon>
        <taxon>Pseudomonadota</taxon>
        <taxon>Alphaproteobacteria</taxon>
        <taxon>Sphingomonadales</taxon>
        <taxon>Erythrobacteraceae</taxon>
        <taxon>Tsuneonella</taxon>
    </lineage>
</organism>
<evidence type="ECO:0000256" key="1">
    <source>
        <dbReference type="SAM" id="MobiDB-lite"/>
    </source>
</evidence>
<dbReference type="AlphaFoldDB" id="A0A419QYB8"/>
<dbReference type="OrthoDB" id="9806253at2"/>
<dbReference type="GO" id="GO:0016020">
    <property type="term" value="C:membrane"/>
    <property type="evidence" value="ECO:0007669"/>
    <property type="project" value="InterPro"/>
</dbReference>
<dbReference type="EMBL" id="RAHJ01000022">
    <property type="protein sequence ID" value="RJX65674.1"/>
    <property type="molecule type" value="Genomic_DNA"/>
</dbReference>
<evidence type="ECO:0000313" key="2">
    <source>
        <dbReference type="EMBL" id="RJX65674.1"/>
    </source>
</evidence>
<dbReference type="PANTHER" id="PTHR35984">
    <property type="entry name" value="PERIPLASMIC SERINE PROTEASE"/>
    <property type="match status" value="1"/>
</dbReference>
<dbReference type="InterPro" id="IPR002825">
    <property type="entry name" value="Pept_S49_ser-pept_pro"/>
</dbReference>
<dbReference type="Proteomes" id="UP000284322">
    <property type="component" value="Unassembled WGS sequence"/>
</dbReference>
<proteinExistence type="predicted"/>
<evidence type="ECO:0000313" key="3">
    <source>
        <dbReference type="Proteomes" id="UP000284322"/>
    </source>
</evidence>
<feature type="region of interest" description="Disordered" evidence="1">
    <location>
        <begin position="276"/>
        <end position="311"/>
    </location>
</feature>
<accession>A0A419QYB8</accession>
<dbReference type="RefSeq" id="WP_120112642.1">
    <property type="nucleotide sequence ID" value="NZ_RAHJ01000022.1"/>
</dbReference>
<keyword evidence="3" id="KW-1185">Reference proteome</keyword>
<name>A0A419QYB8_9SPHN</name>
<comment type="caution">
    <text evidence="2">The sequence shown here is derived from an EMBL/GenBank/DDBJ whole genome shotgun (WGS) entry which is preliminary data.</text>
</comment>
<gene>
    <name evidence="2" type="ORF">D6858_15370</name>
</gene>
<sequence>MGSNQILEAIEDCRAEYSADIVVINSPMEPGVDVELRNQIQHRPRKADNVIAILTTEGGVADVAYRSARILQANYDQVSICIPGWCKSAGTLFAIGGHELLIGDRGEMGPLDVQIAVRDEIGDRNSGLILQSALETMREEAFSLFENHMMSIKAKSGNLVTFRTAADLAAQVTIGLMKPIFEQIDPIRLGDDARSQKIGYHYGLRLNVHSKNLKGEEALQQLLYGYPSHSFVVDRTEASHLFRNVKPIEGTLHSLIECLGDLAHTPQANSAVVFLDGDESDEETADEGEDLSEVDDPAEGNSLPPDTAVND</sequence>
<dbReference type="PANTHER" id="PTHR35984:SF1">
    <property type="entry name" value="PERIPLASMIC SERINE PROTEASE"/>
    <property type="match status" value="1"/>
</dbReference>
<reference evidence="2 3" key="1">
    <citation type="submission" date="2018-09" db="EMBL/GenBank/DDBJ databases">
        <title>Altererythrobacter sp.Ery1 and Ery12, the genome sequencing of novel strains in genus Alterythrobacter.</title>
        <authorList>
            <person name="Cheng H."/>
            <person name="Wu Y.-H."/>
            <person name="Fang C."/>
            <person name="Xu X.-W."/>
        </authorList>
    </citation>
    <scope>NUCLEOTIDE SEQUENCE [LARGE SCALE GENOMIC DNA]</scope>
    <source>
        <strain evidence="2 3">Ery12</strain>
    </source>
</reference>